<reference evidence="3" key="2">
    <citation type="submission" date="2021-04" db="EMBL/GenBank/DDBJ databases">
        <authorList>
            <person name="Podell S."/>
        </authorList>
    </citation>
    <scope>NUCLEOTIDE SEQUENCE</scope>
    <source>
        <strain evidence="3">Hildebrandi</strain>
    </source>
</reference>
<evidence type="ECO:0000259" key="2">
    <source>
        <dbReference type="Pfam" id="PF07727"/>
    </source>
</evidence>
<dbReference type="InterPro" id="IPR013103">
    <property type="entry name" value="RVT_2"/>
</dbReference>
<dbReference type="Proteomes" id="UP000693970">
    <property type="component" value="Unassembled WGS sequence"/>
</dbReference>
<organism evidence="3 4">
    <name type="scientific">Nitzschia inconspicua</name>
    <dbReference type="NCBI Taxonomy" id="303405"/>
    <lineage>
        <taxon>Eukaryota</taxon>
        <taxon>Sar</taxon>
        <taxon>Stramenopiles</taxon>
        <taxon>Ochrophyta</taxon>
        <taxon>Bacillariophyta</taxon>
        <taxon>Bacillariophyceae</taxon>
        <taxon>Bacillariophycidae</taxon>
        <taxon>Bacillariales</taxon>
        <taxon>Bacillariaceae</taxon>
        <taxon>Nitzschia</taxon>
    </lineage>
</organism>
<name>A0A9K3KE49_9STRA</name>
<dbReference type="OrthoDB" id="41518at2759"/>
<reference evidence="3" key="1">
    <citation type="journal article" date="2021" name="Sci. Rep.">
        <title>Diploid genomic architecture of Nitzschia inconspicua, an elite biomass production diatom.</title>
        <authorList>
            <person name="Oliver A."/>
            <person name="Podell S."/>
            <person name="Pinowska A."/>
            <person name="Traller J.C."/>
            <person name="Smith S.R."/>
            <person name="McClure R."/>
            <person name="Beliaev A."/>
            <person name="Bohutskyi P."/>
            <person name="Hill E.A."/>
            <person name="Rabines A."/>
            <person name="Zheng H."/>
            <person name="Allen L.Z."/>
            <person name="Kuo A."/>
            <person name="Grigoriev I.V."/>
            <person name="Allen A.E."/>
            <person name="Hazlebeck D."/>
            <person name="Allen E.E."/>
        </authorList>
    </citation>
    <scope>NUCLEOTIDE SEQUENCE</scope>
    <source>
        <strain evidence="3">Hildebrandi</strain>
    </source>
</reference>
<keyword evidence="3" id="KW-0548">Nucleotidyltransferase</keyword>
<dbReference type="PANTHER" id="PTHR11439">
    <property type="entry name" value="GAG-POL-RELATED RETROTRANSPOSON"/>
    <property type="match status" value="1"/>
</dbReference>
<gene>
    <name evidence="3" type="ORF">IV203_023279</name>
</gene>
<sequence>MIANNPVTTKDIELAERIFGQDISALKGKTTRPKPVHVVEDYIVIPPELIEAQQQVTLCIDAMKVNGLWFLTTISRNIYYRTAQYVDNQTSKEYLRVLTEVLRIYNMAGFRVTRIHCDNAFRSVMEEIENNFEGIHVNFANAQEHVPEAERNIRTIKERIRAAYHRMPFDRLPSSMVKALVMESAKKLNFFPAKYGISQYYSPRMILHQKNLDYNRHCQHSIGSFVQALNEPDPSNTNAPRTLDCIYLRYTDNDQGGHELLHLATNRIITRRQVTPIPLTPAAIQTVHTLAKNQGMPQGLKISSRTGPILYDSAWIAGVDYDEEAFDEYDDIYNDDNNSETSNDDDEYEEDNSVDTNSDNEDTDDEHESMDPNDIYEFAHQEQHEHEDDESNPSTVEQNDSDSEQEQEQHHEEEQDLNEDNIKRTRSGRTTKPPDRLNMIQYTLPTQTVQPLEYTNEKARVIVTVMCHMNDKLSNPRNHKAQQFLQTYSLLSGLKKFGQKGKVAAIGELKQLHDRVVFRPIRVSDLTPLERKRAMESLIFLSEKRDGTVKGRMCANGSSQRSYIRRDEAASPTAMTESILITATIDAKQKRDVMTSDIPNAFVQTDVDKHKIGERIVMKIKGPMVDMLIEMAPEIYSDYVIEENGKKVLYVMILKALYGMLQSSLLYYNKFRKDIESIGFEINPFDPCVANRIVNGEQHTVVWHVDDLKSSHVDPKVNDEFLKWLEEKYASDNVGKVKSVRGKRHDYLAMWLDFSEEGILQIDMRPYVHSMIEDFSGTIRKSKQPWNEKLFRIDEKSNKLDEERAKEFHTFVMKGMFLCKQGRQDIQTGIAFLATRTNEPTEEDWNKLCKLMSYLKCTCEEVTRVEADDEAQIYWWVDASFSVHRDMKSHTGAVMSLGKGVICSTSTKQKSNARSSTEAELIAMDDVISKILWTKRLLHHQGFENVTTIIYRDNTSTMKLETNGRESASKRTRHLDIKYFYITDLVKRKEVQLEYCPTKLMMADYMTKPIKETSETLKEHKLWVVATNVIRRGNFVAGMVIPVYTRDMAKASLKHYYKLKKLNSDDSTMTGIETWESLVTGERDIPWDQLNDEYIVKVVNHSNHGAFTYIQMENFSVTFHRFREDNENQMNTEYVVEATKLMLGICRALSFMHGKNCYHRSLSSETCVVVDLEGTLTAKLCGLETATTADEEELKLKSLDILRAGLVAFGLYKCRDTMTTLEKIPPKSARDDPVLQKVLSNLQSIDWETALIDASESRCENIDFPKIVRAMIFEEQKEDYKNRGQPSAHELYTRLLKMK</sequence>
<evidence type="ECO:0000313" key="3">
    <source>
        <dbReference type="EMBL" id="KAG7341328.1"/>
    </source>
</evidence>
<evidence type="ECO:0000313" key="4">
    <source>
        <dbReference type="Proteomes" id="UP000693970"/>
    </source>
</evidence>
<dbReference type="CDD" id="cd09272">
    <property type="entry name" value="RNase_HI_RT_Ty1"/>
    <property type="match status" value="1"/>
</dbReference>
<feature type="compositionally biased region" description="Basic and acidic residues" evidence="1">
    <location>
        <begin position="377"/>
        <end position="386"/>
    </location>
</feature>
<dbReference type="EMBL" id="JAGRRH010000026">
    <property type="protein sequence ID" value="KAG7341328.1"/>
    <property type="molecule type" value="Genomic_DNA"/>
</dbReference>
<dbReference type="GO" id="GO:0003964">
    <property type="term" value="F:RNA-directed DNA polymerase activity"/>
    <property type="evidence" value="ECO:0007669"/>
    <property type="project" value="UniProtKB-KW"/>
</dbReference>
<evidence type="ECO:0000256" key="1">
    <source>
        <dbReference type="SAM" id="MobiDB-lite"/>
    </source>
</evidence>
<comment type="caution">
    <text evidence="3">The sequence shown here is derived from an EMBL/GenBank/DDBJ whole genome shotgun (WGS) entry which is preliminary data.</text>
</comment>
<feature type="domain" description="Reverse transcriptase Ty1/copia-type" evidence="2">
    <location>
        <begin position="544"/>
        <end position="777"/>
    </location>
</feature>
<feature type="region of interest" description="Disordered" evidence="1">
    <location>
        <begin position="331"/>
        <end position="437"/>
    </location>
</feature>
<dbReference type="PANTHER" id="PTHR11439:SF483">
    <property type="entry name" value="PEPTIDE SYNTHASE GLIP-LIKE, PUTATIVE (AFU_ORTHOLOGUE AFUA_3G12920)-RELATED"/>
    <property type="match status" value="1"/>
</dbReference>
<proteinExistence type="predicted"/>
<accession>A0A9K3KE49</accession>
<keyword evidence="3" id="KW-0695">RNA-directed DNA polymerase</keyword>
<dbReference type="Pfam" id="PF07727">
    <property type="entry name" value="RVT_2"/>
    <property type="match status" value="1"/>
</dbReference>
<feature type="compositionally biased region" description="Acidic residues" evidence="1">
    <location>
        <begin position="331"/>
        <end position="368"/>
    </location>
</feature>
<keyword evidence="4" id="KW-1185">Reference proteome</keyword>
<protein>
    <submittedName>
        <fullName evidence="3">Reverse transcriptase RNA-dependent DNA polymerase</fullName>
    </submittedName>
</protein>
<keyword evidence="3" id="KW-0808">Transferase</keyword>